<dbReference type="Pfam" id="PF14529">
    <property type="entry name" value="Exo_endo_phos_2"/>
    <property type="match status" value="1"/>
</dbReference>
<evidence type="ECO:0000256" key="1">
    <source>
        <dbReference type="SAM" id="MobiDB-lite"/>
    </source>
</evidence>
<dbReference type="CDD" id="cd01650">
    <property type="entry name" value="RT_nLTR_like"/>
    <property type="match status" value="1"/>
</dbReference>
<keyword evidence="4" id="KW-1185">Reference proteome</keyword>
<gene>
    <name evidence="3" type="ORF">FWK35_00027597</name>
</gene>
<dbReference type="InterPro" id="IPR036691">
    <property type="entry name" value="Endo/exonu/phosph_ase_sf"/>
</dbReference>
<dbReference type="EMBL" id="VUJU01006790">
    <property type="protein sequence ID" value="KAF0747589.1"/>
    <property type="molecule type" value="Genomic_DNA"/>
</dbReference>
<sequence>MPTPNFITKLRSILDREPCTVIGADVNGHSELWHCPTRNNRGIYTEELIEDYDLTVANKPSNLCTYDRDGMGSSNIDVTLLTPSISSQLSDWTVHDVTDSDHNVLTYTLGVGERAGQGPRIQCRFNTDRADWEKFAQSLSIAKLAIDFSTLESQARTIVGAIQVAAIKSIPQRRHGNSKSGKQPWWNDELASLRNELSRKRRMGLNRVDKPAYNQMRNQYLNKIRRAKAESWRKFASDINSNAWGKAFAWAKRGAKTRTVPSTMKRADGTFTQTLSETADLLLGAFFPSDNQGRGEELEEPLIAYDKPTNTDRVKAAIWRMNPRKAPGKDGITTGILRKAWPILANEITSLFKTCLENAIFPSIWKEANLVVLPKPGKTDMTSPKSYRPVSLLPTIAKALETLIIQDLEAETDLNSYDPQHGFVPGRSTITAMKAVCDWTNTSKSRHVIGVFLDITGAFDNVRWHPLIARLKALGASARTIKIMQSYLCGRTVSYILEGHSYNKELERGCPQGSQIGPTLWKVAMTGIGELPADPAVTTVQYADDIALLVGAARPQTAIARVEAHLNKMKTWADEYGLCFSPVKSQMLSLKGGLKPGYTASFGTNQDAPKVMASGTVKYLGVILDSRHSYWHHIRSIKDKSADLYKRLRTMTSANWGMNQLTAKVIYEAVFLPRVTYAAEVWSEGCRLKKSIKALCSMQRAPLLAITSAYRTASTNCLSAVAGILPLDLEIRRMVMRRRLRKGEMMYQEYENALARLIEEWQVRYDATDKGEWTKFMIPDLARRCEIPLRLDYYTTQFLTGHGDFKSKLHSFKLQPSPNCSCASGAETARHVLLACKRTKVYRDRLKAMMINEGEAWPPDNGAFLRTRRTYEATKWEWPAGAGVWDAGTPKPPGLGCRRGSDRDLKKSGSITTVMPQGGVEQAAEPLTRGVATTAPATSVAR</sequence>
<name>A0A6G0Y2A3_APHCR</name>
<dbReference type="Proteomes" id="UP000478052">
    <property type="component" value="Unassembled WGS sequence"/>
</dbReference>
<proteinExistence type="predicted"/>
<feature type="domain" description="Reverse transcriptase" evidence="2">
    <location>
        <begin position="354"/>
        <end position="624"/>
    </location>
</feature>
<dbReference type="OrthoDB" id="6629145at2759"/>
<dbReference type="PANTHER" id="PTHR33481">
    <property type="entry name" value="REVERSE TRANSCRIPTASE"/>
    <property type="match status" value="1"/>
</dbReference>
<dbReference type="SUPFAM" id="SSF56219">
    <property type="entry name" value="DNase I-like"/>
    <property type="match status" value="1"/>
</dbReference>
<dbReference type="Gene3D" id="3.60.10.10">
    <property type="entry name" value="Endonuclease/exonuclease/phosphatase"/>
    <property type="match status" value="1"/>
</dbReference>
<dbReference type="SUPFAM" id="SSF56672">
    <property type="entry name" value="DNA/RNA polymerases"/>
    <property type="match status" value="1"/>
</dbReference>
<dbReference type="InterPro" id="IPR043502">
    <property type="entry name" value="DNA/RNA_pol_sf"/>
</dbReference>
<dbReference type="InterPro" id="IPR005135">
    <property type="entry name" value="Endo/exonuclease/phosphatase"/>
</dbReference>
<organism evidence="3 4">
    <name type="scientific">Aphis craccivora</name>
    <name type="common">Cowpea aphid</name>
    <dbReference type="NCBI Taxonomy" id="307492"/>
    <lineage>
        <taxon>Eukaryota</taxon>
        <taxon>Metazoa</taxon>
        <taxon>Ecdysozoa</taxon>
        <taxon>Arthropoda</taxon>
        <taxon>Hexapoda</taxon>
        <taxon>Insecta</taxon>
        <taxon>Pterygota</taxon>
        <taxon>Neoptera</taxon>
        <taxon>Paraneoptera</taxon>
        <taxon>Hemiptera</taxon>
        <taxon>Sternorrhyncha</taxon>
        <taxon>Aphidomorpha</taxon>
        <taxon>Aphidoidea</taxon>
        <taxon>Aphididae</taxon>
        <taxon>Aphidini</taxon>
        <taxon>Aphis</taxon>
        <taxon>Aphis</taxon>
    </lineage>
</organism>
<dbReference type="InterPro" id="IPR000477">
    <property type="entry name" value="RT_dom"/>
</dbReference>
<evidence type="ECO:0000313" key="3">
    <source>
        <dbReference type="EMBL" id="KAF0747589.1"/>
    </source>
</evidence>
<accession>A0A6G0Y2A3</accession>
<evidence type="ECO:0000259" key="2">
    <source>
        <dbReference type="PROSITE" id="PS50878"/>
    </source>
</evidence>
<comment type="caution">
    <text evidence="3">The sequence shown here is derived from an EMBL/GenBank/DDBJ whole genome shotgun (WGS) entry which is preliminary data.</text>
</comment>
<dbReference type="GO" id="GO:0071897">
    <property type="term" value="P:DNA biosynthetic process"/>
    <property type="evidence" value="ECO:0007669"/>
    <property type="project" value="UniProtKB-ARBA"/>
</dbReference>
<protein>
    <recommendedName>
        <fullName evidence="2">Reverse transcriptase domain-containing protein</fullName>
    </recommendedName>
</protein>
<evidence type="ECO:0000313" key="4">
    <source>
        <dbReference type="Proteomes" id="UP000478052"/>
    </source>
</evidence>
<dbReference type="PROSITE" id="PS50878">
    <property type="entry name" value="RT_POL"/>
    <property type="match status" value="1"/>
</dbReference>
<dbReference type="AlphaFoldDB" id="A0A6G0Y2A3"/>
<feature type="region of interest" description="Disordered" evidence="1">
    <location>
        <begin position="882"/>
        <end position="942"/>
    </location>
</feature>
<dbReference type="GO" id="GO:0003824">
    <property type="term" value="F:catalytic activity"/>
    <property type="evidence" value="ECO:0007669"/>
    <property type="project" value="InterPro"/>
</dbReference>
<dbReference type="Pfam" id="PF00078">
    <property type="entry name" value="RVT_1"/>
    <property type="match status" value="1"/>
</dbReference>
<dbReference type="PANTHER" id="PTHR33481:SF1">
    <property type="entry name" value="ENDONUCLEASE_EXONUCLEASE_PHOSPHATASE DOMAIN-CONTAINING PROTEIN-RELATED"/>
    <property type="match status" value="1"/>
</dbReference>
<reference evidence="3 4" key="1">
    <citation type="submission" date="2019-08" db="EMBL/GenBank/DDBJ databases">
        <title>Whole genome of Aphis craccivora.</title>
        <authorList>
            <person name="Voronova N.V."/>
            <person name="Shulinski R.S."/>
            <person name="Bandarenka Y.V."/>
            <person name="Zhorov D.G."/>
            <person name="Warner D."/>
        </authorList>
    </citation>
    <scope>NUCLEOTIDE SEQUENCE [LARGE SCALE GENOMIC DNA]</scope>
    <source>
        <strain evidence="3">180601</strain>
        <tissue evidence="3">Whole Body</tissue>
    </source>
</reference>